<feature type="transmembrane region" description="Helical" evidence="1">
    <location>
        <begin position="21"/>
        <end position="38"/>
    </location>
</feature>
<keyword evidence="1" id="KW-0472">Membrane</keyword>
<evidence type="ECO:0008006" key="4">
    <source>
        <dbReference type="Google" id="ProtNLM"/>
    </source>
</evidence>
<evidence type="ECO:0000313" key="3">
    <source>
        <dbReference type="Proteomes" id="UP001197875"/>
    </source>
</evidence>
<accession>A0AAE3J656</accession>
<reference evidence="2 3" key="1">
    <citation type="submission" date="2021-10" db="EMBL/GenBank/DDBJ databases">
        <title>Anaerobic single-cell dispensing facilitates the cultivation of human gut bacteria.</title>
        <authorList>
            <person name="Afrizal A."/>
        </authorList>
    </citation>
    <scope>NUCLEOTIDE SEQUENCE [LARGE SCALE GENOMIC DNA]</scope>
    <source>
        <strain evidence="2 3">CLA-AA-H277</strain>
    </source>
</reference>
<name>A0AAE3J656_9FIRM</name>
<dbReference type="EMBL" id="JAJEPR010000009">
    <property type="protein sequence ID" value="MCC2189627.1"/>
    <property type="molecule type" value="Genomic_DNA"/>
</dbReference>
<sequence length="131" mass="15571">MKDKFQRFMAGRYGVDELGKYSLYLTIALLIIGLFVRSRFLNGITFILVLVLYFRMFSKNYAQRRKENEIFLKYKNQAVRFFNKEKQMTQDRVKFHIYTCPSCGQKIRIPRGKGKIAITCPKCKTEFIKKS</sequence>
<protein>
    <recommendedName>
        <fullName evidence="4">Zn-finger containing protein</fullName>
    </recommendedName>
</protein>
<dbReference type="Gene3D" id="2.20.28.160">
    <property type="match status" value="1"/>
</dbReference>
<feature type="transmembrane region" description="Helical" evidence="1">
    <location>
        <begin position="44"/>
        <end position="62"/>
    </location>
</feature>
<dbReference type="Proteomes" id="UP001197875">
    <property type="component" value="Unassembled WGS sequence"/>
</dbReference>
<organism evidence="2 3">
    <name type="scientific">Fusicatenibacter faecihominis</name>
    <dbReference type="NCBI Taxonomy" id="2881276"/>
    <lineage>
        <taxon>Bacteria</taxon>
        <taxon>Bacillati</taxon>
        <taxon>Bacillota</taxon>
        <taxon>Clostridia</taxon>
        <taxon>Lachnospirales</taxon>
        <taxon>Lachnospiraceae</taxon>
        <taxon>Fusicatenibacter</taxon>
    </lineage>
</organism>
<keyword evidence="1" id="KW-1133">Transmembrane helix</keyword>
<keyword evidence="3" id="KW-1185">Reference proteome</keyword>
<evidence type="ECO:0000313" key="2">
    <source>
        <dbReference type="EMBL" id="MCC2189627.1"/>
    </source>
</evidence>
<comment type="caution">
    <text evidence="2">The sequence shown here is derived from an EMBL/GenBank/DDBJ whole genome shotgun (WGS) entry which is preliminary data.</text>
</comment>
<gene>
    <name evidence="2" type="ORF">LKD71_07385</name>
</gene>
<keyword evidence="1" id="KW-0812">Transmembrane</keyword>
<dbReference type="RefSeq" id="WP_227614933.1">
    <property type="nucleotide sequence ID" value="NZ_JAJEPR010000009.1"/>
</dbReference>
<dbReference type="AlphaFoldDB" id="A0AAE3J656"/>
<proteinExistence type="predicted"/>
<evidence type="ECO:0000256" key="1">
    <source>
        <dbReference type="SAM" id="Phobius"/>
    </source>
</evidence>